<dbReference type="EMBL" id="CAXLJM020000068">
    <property type="protein sequence ID" value="CAL8123057.1"/>
    <property type="molecule type" value="Genomic_DNA"/>
</dbReference>
<organism evidence="1 2">
    <name type="scientific">Orchesella dallaii</name>
    <dbReference type="NCBI Taxonomy" id="48710"/>
    <lineage>
        <taxon>Eukaryota</taxon>
        <taxon>Metazoa</taxon>
        <taxon>Ecdysozoa</taxon>
        <taxon>Arthropoda</taxon>
        <taxon>Hexapoda</taxon>
        <taxon>Collembola</taxon>
        <taxon>Entomobryomorpha</taxon>
        <taxon>Entomobryoidea</taxon>
        <taxon>Orchesellidae</taxon>
        <taxon>Orchesellinae</taxon>
        <taxon>Orchesella</taxon>
    </lineage>
</organism>
<name>A0ABP1RAQ9_9HEXA</name>
<reference evidence="1 2" key="1">
    <citation type="submission" date="2024-08" db="EMBL/GenBank/DDBJ databases">
        <authorList>
            <person name="Cucini C."/>
            <person name="Frati F."/>
        </authorList>
    </citation>
    <scope>NUCLEOTIDE SEQUENCE [LARGE SCALE GENOMIC DNA]</scope>
</reference>
<gene>
    <name evidence="1" type="ORF">ODALV1_LOCUS20072</name>
</gene>
<protein>
    <submittedName>
        <fullName evidence="1">Uncharacterized protein</fullName>
    </submittedName>
</protein>
<keyword evidence="2" id="KW-1185">Reference proteome</keyword>
<proteinExistence type="predicted"/>
<dbReference type="Proteomes" id="UP001642540">
    <property type="component" value="Unassembled WGS sequence"/>
</dbReference>
<sequence length="172" mass="19725">MPENYDPDITNQIDDMARREIDEELHANAVGAIVGSLLARDRGIEVEPEQKFRYAFPLAESICRWAKLWLYDATGAAQNNSIPSPLQTDNRFERMFQLGNGRFLIDQLEQANELLEEEPELFASIIPVEFQNALEIAFGTVFPDMTIDHPIVLERLQFPMELEQPNENHDGH</sequence>
<evidence type="ECO:0000313" key="1">
    <source>
        <dbReference type="EMBL" id="CAL8123057.1"/>
    </source>
</evidence>
<evidence type="ECO:0000313" key="2">
    <source>
        <dbReference type="Proteomes" id="UP001642540"/>
    </source>
</evidence>
<comment type="caution">
    <text evidence="1">The sequence shown here is derived from an EMBL/GenBank/DDBJ whole genome shotgun (WGS) entry which is preliminary data.</text>
</comment>
<accession>A0ABP1RAQ9</accession>